<feature type="region of interest" description="Disordered" evidence="1">
    <location>
        <begin position="69"/>
        <end position="105"/>
    </location>
</feature>
<evidence type="ECO:0000313" key="2">
    <source>
        <dbReference type="EMBL" id="KAF8765083.1"/>
    </source>
</evidence>
<comment type="caution">
    <text evidence="2">The sequence shown here is derived from an EMBL/GenBank/DDBJ whole genome shotgun (WGS) entry which is preliminary data.</text>
</comment>
<feature type="compositionally biased region" description="Polar residues" evidence="1">
    <location>
        <begin position="71"/>
        <end position="105"/>
    </location>
</feature>
<accession>A0A8T0E3T1</accession>
<sequence length="105" mass="11568">MRRNQHQGTRNVPPGMIRVVAIPDNTPRHSRTNYTISQRSTASSASDYAYFGSELKRILTPDNIAAAMKRQVTQNSDQPAPRSPTKSFVSTASSPEKTPHKSNAT</sequence>
<proteinExistence type="predicted"/>
<protein>
    <submittedName>
        <fullName evidence="2">Uncharacterized protein</fullName>
    </submittedName>
</protein>
<evidence type="ECO:0000313" key="3">
    <source>
        <dbReference type="Proteomes" id="UP000807504"/>
    </source>
</evidence>
<feature type="compositionally biased region" description="Polar residues" evidence="1">
    <location>
        <begin position="32"/>
        <end position="43"/>
    </location>
</feature>
<dbReference type="AlphaFoldDB" id="A0A8T0E3T1"/>
<gene>
    <name evidence="2" type="ORF">HNY73_023081</name>
</gene>
<dbReference type="EMBL" id="JABXBU010002231">
    <property type="protein sequence ID" value="KAF8765083.1"/>
    <property type="molecule type" value="Genomic_DNA"/>
</dbReference>
<keyword evidence="3" id="KW-1185">Reference proteome</keyword>
<reference evidence="2" key="2">
    <citation type="submission" date="2020-06" db="EMBL/GenBank/DDBJ databases">
        <authorList>
            <person name="Sheffer M."/>
        </authorList>
    </citation>
    <scope>NUCLEOTIDE SEQUENCE</scope>
</reference>
<feature type="region of interest" description="Disordered" evidence="1">
    <location>
        <begin position="24"/>
        <end position="43"/>
    </location>
</feature>
<reference evidence="2" key="1">
    <citation type="journal article" date="2020" name="bioRxiv">
        <title>Chromosome-level reference genome of the European wasp spider Argiope bruennichi: a resource for studies on range expansion and evolutionary adaptation.</title>
        <authorList>
            <person name="Sheffer M.M."/>
            <person name="Hoppe A."/>
            <person name="Krehenwinkel H."/>
            <person name="Uhl G."/>
            <person name="Kuss A.W."/>
            <person name="Jensen L."/>
            <person name="Jensen C."/>
            <person name="Gillespie R.G."/>
            <person name="Hoff K.J."/>
            <person name="Prost S."/>
        </authorList>
    </citation>
    <scope>NUCLEOTIDE SEQUENCE</scope>
</reference>
<name>A0A8T0E3T1_ARGBR</name>
<evidence type="ECO:0000256" key="1">
    <source>
        <dbReference type="SAM" id="MobiDB-lite"/>
    </source>
</evidence>
<organism evidence="2 3">
    <name type="scientific">Argiope bruennichi</name>
    <name type="common">Wasp spider</name>
    <name type="synonym">Aranea bruennichi</name>
    <dbReference type="NCBI Taxonomy" id="94029"/>
    <lineage>
        <taxon>Eukaryota</taxon>
        <taxon>Metazoa</taxon>
        <taxon>Ecdysozoa</taxon>
        <taxon>Arthropoda</taxon>
        <taxon>Chelicerata</taxon>
        <taxon>Arachnida</taxon>
        <taxon>Araneae</taxon>
        <taxon>Araneomorphae</taxon>
        <taxon>Entelegynae</taxon>
        <taxon>Araneoidea</taxon>
        <taxon>Araneidae</taxon>
        <taxon>Argiope</taxon>
    </lineage>
</organism>
<dbReference type="Proteomes" id="UP000807504">
    <property type="component" value="Unassembled WGS sequence"/>
</dbReference>